<organism evidence="1 2">
    <name type="scientific">Coniosporium tulheliwenetii</name>
    <dbReference type="NCBI Taxonomy" id="3383036"/>
    <lineage>
        <taxon>Eukaryota</taxon>
        <taxon>Fungi</taxon>
        <taxon>Dikarya</taxon>
        <taxon>Ascomycota</taxon>
        <taxon>Pezizomycotina</taxon>
        <taxon>Dothideomycetes</taxon>
        <taxon>Dothideomycetes incertae sedis</taxon>
        <taxon>Coniosporium</taxon>
    </lineage>
</organism>
<name>A0ACC2Z876_9PEZI</name>
<sequence>MASLTSTLLSPLSPAPPPEIIDTLLALIPETIAELPSPSSTPLYALHALTRTTQDLVAARRLRAVKYAVTEMARERELAEEGRRWIEQEGWEDRLARRECKGVCADVVGGFEKVCEGWRERLLAGAEAVG</sequence>
<reference evidence="1" key="1">
    <citation type="submission" date="2022-10" db="EMBL/GenBank/DDBJ databases">
        <title>Culturing micro-colonial fungi from biological soil crusts in the Mojave desert and describing Neophaeococcomyces mojavensis, and introducing the new genera and species Taxawa tesnikishii.</title>
        <authorList>
            <person name="Kurbessoian T."/>
            <person name="Stajich J.E."/>
        </authorList>
    </citation>
    <scope>NUCLEOTIDE SEQUENCE</scope>
    <source>
        <strain evidence="1">JES_115</strain>
    </source>
</reference>
<gene>
    <name evidence="1" type="ORF">H2199_004196</name>
</gene>
<comment type="caution">
    <text evidence="1">The sequence shown here is derived from an EMBL/GenBank/DDBJ whole genome shotgun (WGS) entry which is preliminary data.</text>
</comment>
<dbReference type="EMBL" id="JAPDRP010000011">
    <property type="protein sequence ID" value="KAJ9643517.1"/>
    <property type="molecule type" value="Genomic_DNA"/>
</dbReference>
<dbReference type="Proteomes" id="UP001172680">
    <property type="component" value="Unassembled WGS sequence"/>
</dbReference>
<evidence type="ECO:0000313" key="2">
    <source>
        <dbReference type="Proteomes" id="UP001172680"/>
    </source>
</evidence>
<proteinExistence type="predicted"/>
<evidence type="ECO:0000313" key="1">
    <source>
        <dbReference type="EMBL" id="KAJ9643517.1"/>
    </source>
</evidence>
<accession>A0ACC2Z876</accession>
<keyword evidence="2" id="KW-1185">Reference proteome</keyword>
<protein>
    <submittedName>
        <fullName evidence="1">Uncharacterized protein</fullName>
    </submittedName>
</protein>